<keyword evidence="3" id="KW-0805">Transcription regulation</keyword>
<dbReference type="GO" id="GO:0003677">
    <property type="term" value="F:DNA binding"/>
    <property type="evidence" value="ECO:0007669"/>
    <property type="project" value="UniProtKB-KW"/>
</dbReference>
<feature type="domain" description="HTH myb-type" evidence="9">
    <location>
        <begin position="62"/>
        <end position="116"/>
    </location>
</feature>
<keyword evidence="6" id="KW-0539">Nucleus</keyword>
<dbReference type="PANTHER" id="PTHR47994:SF5">
    <property type="entry name" value="F14D16.11-RELATED"/>
    <property type="match status" value="1"/>
</dbReference>
<dbReference type="Pfam" id="PF00249">
    <property type="entry name" value="Myb_DNA-binding"/>
    <property type="match status" value="2"/>
</dbReference>
<organism evidence="10 11">
    <name type="scientific">Platanthera zijinensis</name>
    <dbReference type="NCBI Taxonomy" id="2320716"/>
    <lineage>
        <taxon>Eukaryota</taxon>
        <taxon>Viridiplantae</taxon>
        <taxon>Streptophyta</taxon>
        <taxon>Embryophyta</taxon>
        <taxon>Tracheophyta</taxon>
        <taxon>Spermatophyta</taxon>
        <taxon>Magnoliopsida</taxon>
        <taxon>Liliopsida</taxon>
        <taxon>Asparagales</taxon>
        <taxon>Orchidaceae</taxon>
        <taxon>Orchidoideae</taxon>
        <taxon>Orchideae</taxon>
        <taxon>Orchidinae</taxon>
        <taxon>Platanthera</taxon>
    </lineage>
</organism>
<sequence length="366" mass="40561">MGRSPCCDERGVKKGPWTPEEDEKLIDYIKNNGHGSWRHLPRSAGLNRCGKSCRLRWTNYLRPDIKRGKFAEEEEALIIHLHSMLGNKWSLISTKLPGRTDNEIKNYWNTHLKKKLLLMGIDPVTHRRRPDLELLANLPNLLSSSNSTGRVLTNSWDINAFQLQSDVAQLAQVQIMQSLLHALMASSSSSSSPSPSPSSSSNSNGHPHLNLNTLLGSSLAPLRNVNNILEVNRQLEAFLNRSTAPVAGIPQMAVNYDPPQDQQVGSETKIDGIINVGKLQVLLNPNTNHEINAAAEATSVPSLVPASPEINTTLFDHHFFSSNEISAANSAISPPFRPWPESDAQRLTDPDAFDLGWEDILKQISW</sequence>
<evidence type="ECO:0000256" key="7">
    <source>
        <dbReference type="SAM" id="MobiDB-lite"/>
    </source>
</evidence>
<evidence type="ECO:0000259" key="9">
    <source>
        <dbReference type="PROSITE" id="PS51294"/>
    </source>
</evidence>
<keyword evidence="2" id="KW-0677">Repeat</keyword>
<keyword evidence="5" id="KW-0804">Transcription</keyword>
<feature type="domain" description="Myb-like" evidence="8">
    <location>
        <begin position="62"/>
        <end position="112"/>
    </location>
</feature>
<keyword evidence="4" id="KW-0238">DNA-binding</keyword>
<dbReference type="GO" id="GO:0005634">
    <property type="term" value="C:nucleus"/>
    <property type="evidence" value="ECO:0007669"/>
    <property type="project" value="UniProtKB-SubCell"/>
</dbReference>
<feature type="compositionally biased region" description="Low complexity" evidence="7">
    <location>
        <begin position="186"/>
        <end position="204"/>
    </location>
</feature>
<gene>
    <name evidence="10" type="primary">MYB39</name>
    <name evidence="10" type="ORF">KSP39_PZI008595</name>
</gene>
<evidence type="ECO:0000313" key="11">
    <source>
        <dbReference type="Proteomes" id="UP001418222"/>
    </source>
</evidence>
<dbReference type="PROSITE" id="PS51294">
    <property type="entry name" value="HTH_MYB"/>
    <property type="match status" value="2"/>
</dbReference>
<protein>
    <submittedName>
        <fullName evidence="10">Transcription factor MYB39</fullName>
    </submittedName>
</protein>
<evidence type="ECO:0000256" key="2">
    <source>
        <dbReference type="ARBA" id="ARBA00022737"/>
    </source>
</evidence>
<evidence type="ECO:0000256" key="1">
    <source>
        <dbReference type="ARBA" id="ARBA00004123"/>
    </source>
</evidence>
<dbReference type="SMART" id="SM00717">
    <property type="entry name" value="SANT"/>
    <property type="match status" value="2"/>
</dbReference>
<dbReference type="InterPro" id="IPR009057">
    <property type="entry name" value="Homeodomain-like_sf"/>
</dbReference>
<evidence type="ECO:0000256" key="6">
    <source>
        <dbReference type="ARBA" id="ARBA00023242"/>
    </source>
</evidence>
<dbReference type="CDD" id="cd00167">
    <property type="entry name" value="SANT"/>
    <property type="match status" value="2"/>
</dbReference>
<evidence type="ECO:0000256" key="5">
    <source>
        <dbReference type="ARBA" id="ARBA00023163"/>
    </source>
</evidence>
<dbReference type="Proteomes" id="UP001418222">
    <property type="component" value="Unassembled WGS sequence"/>
</dbReference>
<dbReference type="SUPFAM" id="SSF46689">
    <property type="entry name" value="Homeodomain-like"/>
    <property type="match status" value="1"/>
</dbReference>
<comment type="caution">
    <text evidence="10">The sequence shown here is derived from an EMBL/GenBank/DDBJ whole genome shotgun (WGS) entry which is preliminary data.</text>
</comment>
<evidence type="ECO:0000259" key="8">
    <source>
        <dbReference type="PROSITE" id="PS50090"/>
    </source>
</evidence>
<keyword evidence="11" id="KW-1185">Reference proteome</keyword>
<reference evidence="10 11" key="1">
    <citation type="journal article" date="2022" name="Nat. Plants">
        <title>Genomes of leafy and leafless Platanthera orchids illuminate the evolution of mycoheterotrophy.</title>
        <authorList>
            <person name="Li M.H."/>
            <person name="Liu K.W."/>
            <person name="Li Z."/>
            <person name="Lu H.C."/>
            <person name="Ye Q.L."/>
            <person name="Zhang D."/>
            <person name="Wang J.Y."/>
            <person name="Li Y.F."/>
            <person name="Zhong Z.M."/>
            <person name="Liu X."/>
            <person name="Yu X."/>
            <person name="Liu D.K."/>
            <person name="Tu X.D."/>
            <person name="Liu B."/>
            <person name="Hao Y."/>
            <person name="Liao X.Y."/>
            <person name="Jiang Y.T."/>
            <person name="Sun W.H."/>
            <person name="Chen J."/>
            <person name="Chen Y.Q."/>
            <person name="Ai Y."/>
            <person name="Zhai J.W."/>
            <person name="Wu S.S."/>
            <person name="Zhou Z."/>
            <person name="Hsiao Y.Y."/>
            <person name="Wu W.L."/>
            <person name="Chen Y.Y."/>
            <person name="Lin Y.F."/>
            <person name="Hsu J.L."/>
            <person name="Li C.Y."/>
            <person name="Wang Z.W."/>
            <person name="Zhao X."/>
            <person name="Zhong W.Y."/>
            <person name="Ma X.K."/>
            <person name="Ma L."/>
            <person name="Huang J."/>
            <person name="Chen G.Z."/>
            <person name="Huang M.Z."/>
            <person name="Huang L."/>
            <person name="Peng D.H."/>
            <person name="Luo Y.B."/>
            <person name="Zou S.Q."/>
            <person name="Chen S.P."/>
            <person name="Lan S."/>
            <person name="Tsai W.C."/>
            <person name="Van de Peer Y."/>
            <person name="Liu Z.J."/>
        </authorList>
    </citation>
    <scope>NUCLEOTIDE SEQUENCE [LARGE SCALE GENOMIC DNA]</scope>
    <source>
        <strain evidence="10">Lor287</strain>
    </source>
</reference>
<dbReference type="FunFam" id="1.10.10.60:FF:000349">
    <property type="entry name" value="Transcription factor MYB39"/>
    <property type="match status" value="1"/>
</dbReference>
<dbReference type="InterPro" id="IPR015495">
    <property type="entry name" value="Myb_TF_plants"/>
</dbReference>
<dbReference type="PROSITE" id="PS50090">
    <property type="entry name" value="MYB_LIKE"/>
    <property type="match status" value="2"/>
</dbReference>
<evidence type="ECO:0000256" key="4">
    <source>
        <dbReference type="ARBA" id="ARBA00023125"/>
    </source>
</evidence>
<name>A0AAP0BNB1_9ASPA</name>
<dbReference type="InterPro" id="IPR017930">
    <property type="entry name" value="Myb_dom"/>
</dbReference>
<dbReference type="FunFam" id="1.10.10.60:FF:000001">
    <property type="entry name" value="MYB-related transcription factor"/>
    <property type="match status" value="1"/>
</dbReference>
<dbReference type="EMBL" id="JBBWWQ010000006">
    <property type="protein sequence ID" value="KAK8944925.1"/>
    <property type="molecule type" value="Genomic_DNA"/>
</dbReference>
<proteinExistence type="predicted"/>
<dbReference type="PANTHER" id="PTHR47994">
    <property type="entry name" value="F14D16.11-RELATED"/>
    <property type="match status" value="1"/>
</dbReference>
<dbReference type="InterPro" id="IPR001005">
    <property type="entry name" value="SANT/Myb"/>
</dbReference>
<feature type="region of interest" description="Disordered" evidence="7">
    <location>
        <begin position="186"/>
        <end position="209"/>
    </location>
</feature>
<dbReference type="Gene3D" id="1.10.10.60">
    <property type="entry name" value="Homeodomain-like"/>
    <property type="match status" value="2"/>
</dbReference>
<feature type="domain" description="HTH myb-type" evidence="9">
    <location>
        <begin position="9"/>
        <end position="61"/>
    </location>
</feature>
<comment type="subcellular location">
    <subcellularLocation>
        <location evidence="1">Nucleus</location>
    </subcellularLocation>
</comment>
<dbReference type="AlphaFoldDB" id="A0AAP0BNB1"/>
<accession>A0AAP0BNB1</accession>
<feature type="domain" description="Myb-like" evidence="8">
    <location>
        <begin position="9"/>
        <end position="61"/>
    </location>
</feature>
<evidence type="ECO:0000256" key="3">
    <source>
        <dbReference type="ARBA" id="ARBA00023015"/>
    </source>
</evidence>
<evidence type="ECO:0000313" key="10">
    <source>
        <dbReference type="EMBL" id="KAK8944925.1"/>
    </source>
</evidence>